<dbReference type="EMBL" id="JAUSVX010000024">
    <property type="protein sequence ID" value="MDQ0474565.1"/>
    <property type="molecule type" value="Genomic_DNA"/>
</dbReference>
<proteinExistence type="predicted"/>
<sequence>MTLRALPSDFSADVVDAIDAALAGIEAEHGATILLAIESGSRAWGFPSPDSDYDCRFVFVRPVAHYLSPWSRRDVIELPLEDELDVNGWDLGKALKLLLKGNAVIIEWLRSPIVYRGDAGLRDALLAFAARFADRDLIGRHYLHLGERQRHAHFGDGKAVAQKKIFYALRPAATLRWLRLHPDQAVAPMHFPTLMAECDPPEAVTVLVDDLLVRKAVTRELGTEPLPPAIAGFIDGEFEQARPLFEGKASPPTDEAREAAEALFREAAMRWDRGRVRPGSGPG</sequence>
<dbReference type="InterPro" id="IPR018775">
    <property type="entry name" value="RlaP"/>
</dbReference>
<dbReference type="PANTHER" id="PTHR34817">
    <property type="entry name" value="NUCLEOTIDYLTRANSFERASE"/>
    <property type="match status" value="1"/>
</dbReference>
<organism evidence="1 2">
    <name type="scientific">Labrys wisconsinensis</name>
    <dbReference type="NCBI Taxonomy" id="425677"/>
    <lineage>
        <taxon>Bacteria</taxon>
        <taxon>Pseudomonadati</taxon>
        <taxon>Pseudomonadota</taxon>
        <taxon>Alphaproteobacteria</taxon>
        <taxon>Hyphomicrobiales</taxon>
        <taxon>Xanthobacteraceae</taxon>
        <taxon>Labrys</taxon>
    </lineage>
</organism>
<keyword evidence="2" id="KW-1185">Reference proteome</keyword>
<dbReference type="PANTHER" id="PTHR34817:SF2">
    <property type="entry name" value="NUCLEOTIDYLTRANSFERASE"/>
    <property type="match status" value="1"/>
</dbReference>
<evidence type="ECO:0000313" key="2">
    <source>
        <dbReference type="Proteomes" id="UP001242480"/>
    </source>
</evidence>
<name>A0ABU0JJW3_9HYPH</name>
<comment type="caution">
    <text evidence="1">The sequence shown here is derived from an EMBL/GenBank/DDBJ whole genome shotgun (WGS) entry which is preliminary data.</text>
</comment>
<gene>
    <name evidence="1" type="ORF">QO011_007606</name>
</gene>
<evidence type="ECO:0000313" key="1">
    <source>
        <dbReference type="EMBL" id="MDQ0474565.1"/>
    </source>
</evidence>
<dbReference type="Proteomes" id="UP001242480">
    <property type="component" value="Unassembled WGS sequence"/>
</dbReference>
<dbReference type="Pfam" id="PF10127">
    <property type="entry name" value="RlaP"/>
    <property type="match status" value="1"/>
</dbReference>
<reference evidence="1 2" key="1">
    <citation type="submission" date="2023-07" db="EMBL/GenBank/DDBJ databases">
        <title>Genomic Encyclopedia of Type Strains, Phase IV (KMG-IV): sequencing the most valuable type-strain genomes for metagenomic binning, comparative biology and taxonomic classification.</title>
        <authorList>
            <person name="Goeker M."/>
        </authorList>
    </citation>
    <scope>NUCLEOTIDE SEQUENCE [LARGE SCALE GENOMIC DNA]</scope>
    <source>
        <strain evidence="1 2">DSM 19619</strain>
    </source>
</reference>
<protein>
    <submittedName>
        <fullName evidence="1">Nucleotidyltransferase</fullName>
    </submittedName>
</protein>
<accession>A0ABU0JJW3</accession>
<dbReference type="RefSeq" id="WP_307284398.1">
    <property type="nucleotide sequence ID" value="NZ_JAUSVX010000024.1"/>
</dbReference>